<dbReference type="VEuPathDB" id="FungiDB:ASPGLDRAFT_30362"/>
<gene>
    <name evidence="1" type="ORF">ASPGLDRAFT_30362</name>
</gene>
<dbReference type="STRING" id="1160497.A0A1L9V4T5"/>
<proteinExistence type="predicted"/>
<dbReference type="Proteomes" id="UP000184300">
    <property type="component" value="Unassembled WGS sequence"/>
</dbReference>
<name>A0A1L9V4T5_ASPGL</name>
<accession>A0A1L9V4T5</accession>
<dbReference type="RefSeq" id="XP_022395567.1">
    <property type="nucleotide sequence ID" value="XM_022543943.1"/>
</dbReference>
<dbReference type="EMBL" id="KV878926">
    <property type="protein sequence ID" value="OJJ78869.1"/>
    <property type="molecule type" value="Genomic_DNA"/>
</dbReference>
<protein>
    <submittedName>
        <fullName evidence="1">Uncharacterized protein</fullName>
    </submittedName>
</protein>
<dbReference type="GeneID" id="34460204"/>
<evidence type="ECO:0000313" key="1">
    <source>
        <dbReference type="EMBL" id="OJJ78869.1"/>
    </source>
</evidence>
<organism evidence="1 2">
    <name type="scientific">Aspergillus glaucus CBS 516.65</name>
    <dbReference type="NCBI Taxonomy" id="1160497"/>
    <lineage>
        <taxon>Eukaryota</taxon>
        <taxon>Fungi</taxon>
        <taxon>Dikarya</taxon>
        <taxon>Ascomycota</taxon>
        <taxon>Pezizomycotina</taxon>
        <taxon>Eurotiomycetes</taxon>
        <taxon>Eurotiomycetidae</taxon>
        <taxon>Eurotiales</taxon>
        <taxon>Aspergillaceae</taxon>
        <taxon>Aspergillus</taxon>
        <taxon>Aspergillus subgen. Aspergillus</taxon>
    </lineage>
</organism>
<dbReference type="OrthoDB" id="3246050at2759"/>
<keyword evidence="2" id="KW-1185">Reference proteome</keyword>
<evidence type="ECO:0000313" key="2">
    <source>
        <dbReference type="Proteomes" id="UP000184300"/>
    </source>
</evidence>
<dbReference type="AlphaFoldDB" id="A0A1L9V4T5"/>
<sequence length="406" mass="45219">MPTPPIQIHVYHAFQYTSQILLKSRLDANTHANTVFTTTLERGPKRIPLPPPLNTDKPTVLSTLQNHTLLKHCIWPDSTTKSTDPRVNTSIFNIHYPNDNDAFKASFVNIDSGVSVLEEHVIPGVNITVCWKVVGSQNGIWYLEENAWLECSFLMGWIYKLRDGYLPKTQRVLALLERVAQGDRLNERVASAAGRVRYVEPVKRKTSALPSVDHSGTNVNSETNPALSARQFDFPISGQRLDNGAYCNTRDICKSFYCNNERCATNQCKTTEDCGGYVCSHNNRCIDANLYDNKNCEQDKQCRSDKCTNGKCTPGTGYYNARCSSARECNDGLICRQAAYLGDGQRACLDPETSGTGQDEGAPCGRDSDCKRGLECKNNSTDIQGVFGGFGWQQDPRDRFQCTKPA</sequence>
<reference evidence="2" key="1">
    <citation type="journal article" date="2017" name="Genome Biol.">
        <title>Comparative genomics reveals high biological diversity and specific adaptations in the industrially and medically important fungal genus Aspergillus.</title>
        <authorList>
            <person name="de Vries R.P."/>
            <person name="Riley R."/>
            <person name="Wiebenga A."/>
            <person name="Aguilar-Osorio G."/>
            <person name="Amillis S."/>
            <person name="Uchima C.A."/>
            <person name="Anderluh G."/>
            <person name="Asadollahi M."/>
            <person name="Askin M."/>
            <person name="Barry K."/>
            <person name="Battaglia E."/>
            <person name="Bayram O."/>
            <person name="Benocci T."/>
            <person name="Braus-Stromeyer S.A."/>
            <person name="Caldana C."/>
            <person name="Canovas D."/>
            <person name="Cerqueira G.C."/>
            <person name="Chen F."/>
            <person name="Chen W."/>
            <person name="Choi C."/>
            <person name="Clum A."/>
            <person name="Dos Santos R.A."/>
            <person name="Damasio A.R."/>
            <person name="Diallinas G."/>
            <person name="Emri T."/>
            <person name="Fekete E."/>
            <person name="Flipphi M."/>
            <person name="Freyberg S."/>
            <person name="Gallo A."/>
            <person name="Gournas C."/>
            <person name="Habgood R."/>
            <person name="Hainaut M."/>
            <person name="Harispe M.L."/>
            <person name="Henrissat B."/>
            <person name="Hilden K.S."/>
            <person name="Hope R."/>
            <person name="Hossain A."/>
            <person name="Karabika E."/>
            <person name="Karaffa L."/>
            <person name="Karanyi Z."/>
            <person name="Krasevec N."/>
            <person name="Kuo A."/>
            <person name="Kusch H."/>
            <person name="LaButti K."/>
            <person name="Lagendijk E.L."/>
            <person name="Lapidus A."/>
            <person name="Levasseur A."/>
            <person name="Lindquist E."/>
            <person name="Lipzen A."/>
            <person name="Logrieco A.F."/>
            <person name="MacCabe A."/>
            <person name="Maekelae M.R."/>
            <person name="Malavazi I."/>
            <person name="Melin P."/>
            <person name="Meyer V."/>
            <person name="Mielnichuk N."/>
            <person name="Miskei M."/>
            <person name="Molnar A.P."/>
            <person name="Mule G."/>
            <person name="Ngan C.Y."/>
            <person name="Orejas M."/>
            <person name="Orosz E."/>
            <person name="Ouedraogo J.P."/>
            <person name="Overkamp K.M."/>
            <person name="Park H.-S."/>
            <person name="Perrone G."/>
            <person name="Piumi F."/>
            <person name="Punt P.J."/>
            <person name="Ram A.F."/>
            <person name="Ramon A."/>
            <person name="Rauscher S."/>
            <person name="Record E."/>
            <person name="Riano-Pachon D.M."/>
            <person name="Robert V."/>
            <person name="Roehrig J."/>
            <person name="Ruller R."/>
            <person name="Salamov A."/>
            <person name="Salih N.S."/>
            <person name="Samson R.A."/>
            <person name="Sandor E."/>
            <person name="Sanguinetti M."/>
            <person name="Schuetze T."/>
            <person name="Sepcic K."/>
            <person name="Shelest E."/>
            <person name="Sherlock G."/>
            <person name="Sophianopoulou V."/>
            <person name="Squina F.M."/>
            <person name="Sun H."/>
            <person name="Susca A."/>
            <person name="Todd R.B."/>
            <person name="Tsang A."/>
            <person name="Unkles S.E."/>
            <person name="van de Wiele N."/>
            <person name="van Rossen-Uffink D."/>
            <person name="Oliveira J.V."/>
            <person name="Vesth T.C."/>
            <person name="Visser J."/>
            <person name="Yu J.-H."/>
            <person name="Zhou M."/>
            <person name="Andersen M.R."/>
            <person name="Archer D.B."/>
            <person name="Baker S.E."/>
            <person name="Benoit I."/>
            <person name="Brakhage A.A."/>
            <person name="Braus G.H."/>
            <person name="Fischer R."/>
            <person name="Frisvad J.C."/>
            <person name="Goldman G.H."/>
            <person name="Houbraken J."/>
            <person name="Oakley B."/>
            <person name="Pocsi I."/>
            <person name="Scazzocchio C."/>
            <person name="Seiboth B."/>
            <person name="vanKuyk P.A."/>
            <person name="Wortman J."/>
            <person name="Dyer P.S."/>
            <person name="Grigoriev I.V."/>
        </authorList>
    </citation>
    <scope>NUCLEOTIDE SEQUENCE [LARGE SCALE GENOMIC DNA]</scope>
    <source>
        <strain evidence="2">CBS 516.65</strain>
    </source>
</reference>